<proteinExistence type="predicted"/>
<accession>A0A8A1LIQ0</accession>
<dbReference type="VEuPathDB" id="FungiDB:I7I53_00601"/>
<dbReference type="Proteomes" id="UP000663419">
    <property type="component" value="Chromosome 3"/>
</dbReference>
<gene>
    <name evidence="1" type="ORF">I7I53_00601</name>
</gene>
<evidence type="ECO:0000313" key="2">
    <source>
        <dbReference type="Proteomes" id="UP000663419"/>
    </source>
</evidence>
<evidence type="ECO:0000313" key="1">
    <source>
        <dbReference type="EMBL" id="QSS53360.1"/>
    </source>
</evidence>
<protein>
    <submittedName>
        <fullName evidence="1">Uncharacterized protein</fullName>
    </submittedName>
</protein>
<organism evidence="1 2">
    <name type="scientific">Ajellomyces capsulatus (strain H88)</name>
    <name type="common">Darling's disease fungus</name>
    <name type="synonym">Histoplasma capsulatum</name>
    <dbReference type="NCBI Taxonomy" id="544711"/>
    <lineage>
        <taxon>Eukaryota</taxon>
        <taxon>Fungi</taxon>
        <taxon>Dikarya</taxon>
        <taxon>Ascomycota</taxon>
        <taxon>Pezizomycotina</taxon>
        <taxon>Eurotiomycetes</taxon>
        <taxon>Eurotiomycetidae</taxon>
        <taxon>Onygenales</taxon>
        <taxon>Ajellomycetaceae</taxon>
        <taxon>Histoplasma</taxon>
    </lineage>
</organism>
<dbReference type="AlphaFoldDB" id="A0A8A1LIQ0"/>
<reference evidence="1" key="1">
    <citation type="submission" date="2021-01" db="EMBL/GenBank/DDBJ databases">
        <title>Chromosome-level genome assembly of a human fungal pathogen reveals clustering of transcriptionally co-regulated genes.</title>
        <authorList>
            <person name="Voorhies M."/>
            <person name="Cohen S."/>
            <person name="Shea T.P."/>
            <person name="Petrus S."/>
            <person name="Munoz J.F."/>
            <person name="Poplawski S."/>
            <person name="Goldman W.E."/>
            <person name="Michael T."/>
            <person name="Cuomo C.A."/>
            <person name="Sil A."/>
            <person name="Beyhan S."/>
        </authorList>
    </citation>
    <scope>NUCLEOTIDE SEQUENCE</scope>
    <source>
        <strain evidence="1">H88</strain>
    </source>
</reference>
<dbReference type="EMBL" id="CP069104">
    <property type="protein sequence ID" value="QSS53360.1"/>
    <property type="molecule type" value="Genomic_DNA"/>
</dbReference>
<sequence length="61" mass="6537">MRGPGAPEQISFQGEPYKTGMHACTELVRRVQSQRLGGITNSSCGALNFLDTQPCSNLVAL</sequence>
<name>A0A8A1LIQ0_AJEC8</name>